<dbReference type="Pfam" id="PF08706">
    <property type="entry name" value="D5_N"/>
    <property type="match status" value="1"/>
</dbReference>
<feature type="domain" description="SF3 helicase" evidence="4">
    <location>
        <begin position="422"/>
        <end position="578"/>
    </location>
</feature>
<evidence type="ECO:0000256" key="3">
    <source>
        <dbReference type="ARBA" id="ARBA00022840"/>
    </source>
</evidence>
<evidence type="ECO:0000256" key="1">
    <source>
        <dbReference type="ARBA" id="ARBA00022741"/>
    </source>
</evidence>
<dbReference type="EMBL" id="LAZR01009094">
    <property type="protein sequence ID" value="KKM74706.1"/>
    <property type="molecule type" value="Genomic_DNA"/>
</dbReference>
<proteinExistence type="predicted"/>
<keyword evidence="1" id="KW-0547">Nucleotide-binding</keyword>
<accession>A0A0F9KIY7</accession>
<protein>
    <recommendedName>
        <fullName evidence="4">SF3 helicase domain-containing protein</fullName>
    </recommendedName>
</protein>
<name>A0A0F9KIY7_9ZZZZ</name>
<dbReference type="GO" id="GO:0016787">
    <property type="term" value="F:hydrolase activity"/>
    <property type="evidence" value="ECO:0007669"/>
    <property type="project" value="UniProtKB-KW"/>
</dbReference>
<keyword evidence="2" id="KW-0378">Hydrolase</keyword>
<gene>
    <name evidence="5" type="ORF">LCGC14_1397560</name>
</gene>
<dbReference type="NCBIfam" id="TIGR01613">
    <property type="entry name" value="primase_Cterm"/>
    <property type="match status" value="1"/>
</dbReference>
<dbReference type="InterPro" id="IPR014818">
    <property type="entry name" value="Phage/plasmid_primase_P4_C"/>
</dbReference>
<comment type="caution">
    <text evidence="5">The sequence shown here is derived from an EMBL/GenBank/DDBJ whole genome shotgun (WGS) entry which is preliminary data.</text>
</comment>
<dbReference type="GO" id="GO:0005524">
    <property type="term" value="F:ATP binding"/>
    <property type="evidence" value="ECO:0007669"/>
    <property type="project" value="UniProtKB-KW"/>
</dbReference>
<dbReference type="Gene3D" id="3.40.50.300">
    <property type="entry name" value="P-loop containing nucleotide triphosphate hydrolases"/>
    <property type="match status" value="1"/>
</dbReference>
<dbReference type="InterPro" id="IPR051620">
    <property type="entry name" value="ORF904-like_C"/>
</dbReference>
<dbReference type="Pfam" id="PF19263">
    <property type="entry name" value="DUF5906"/>
    <property type="match status" value="1"/>
</dbReference>
<reference evidence="5" key="1">
    <citation type="journal article" date="2015" name="Nature">
        <title>Complex archaea that bridge the gap between prokaryotes and eukaryotes.</title>
        <authorList>
            <person name="Spang A."/>
            <person name="Saw J.H."/>
            <person name="Jorgensen S.L."/>
            <person name="Zaremba-Niedzwiedzka K."/>
            <person name="Martijn J."/>
            <person name="Lind A.E."/>
            <person name="van Eijk R."/>
            <person name="Schleper C."/>
            <person name="Guy L."/>
            <person name="Ettema T.J."/>
        </authorList>
    </citation>
    <scope>NUCLEOTIDE SEQUENCE</scope>
</reference>
<evidence type="ECO:0000256" key="2">
    <source>
        <dbReference type="ARBA" id="ARBA00022801"/>
    </source>
</evidence>
<dbReference type="InterPro" id="IPR027417">
    <property type="entry name" value="P-loop_NTPase"/>
</dbReference>
<dbReference type="AlphaFoldDB" id="A0A0F9KIY7"/>
<dbReference type="PANTHER" id="PTHR35372:SF2">
    <property type="entry name" value="SF3 HELICASE DOMAIN-CONTAINING PROTEIN"/>
    <property type="match status" value="1"/>
</dbReference>
<organism evidence="5">
    <name type="scientific">marine sediment metagenome</name>
    <dbReference type="NCBI Taxonomy" id="412755"/>
    <lineage>
        <taxon>unclassified sequences</taxon>
        <taxon>metagenomes</taxon>
        <taxon>ecological metagenomes</taxon>
    </lineage>
</organism>
<sequence length="714" mass="84442">MVDWKDYQEKNFPRNKLKSYGTINYGVICGKTSNNLLIIDLDYKNNNSNHFETIYNKFLGDFPQLAETLVCKTPHGHHFYYYLDKPYPRKMNQDTKKTSILKILNNGKRNPTLIKITNFPEALNGVDLLGGGYAVIPPSKYGTLNYSPINENSILHINDESLGKIVKFFLKEKPTRQQLRQPFFELITGKLDIKEVSSITGLPEHVYWKYIYLEAYNRLELMPEDIIPLLEKNQPEFEMNETETQLPHLDLTSKPMTNKKMIEYFPHYNIKEKKLKEKPEPLYITIANELMEKYEFITMEDTDDIYVKKGNIHTKKLGSFKHDMAKKIEFHGKNITYLSNNIIKYIKYTTQFDRKNFCYQQWVINFHNGYLDIKEDKFYPNGEYKDKLFCYEIPHDYNPKSEKSCPKFTKLLKDWLPHNKSVLPDDMFEMIGYTMTMNTDMKMAFFIHGPSHTGKTQFQTILEYVIGHSNRAAIPIQRLDKNEFGSDGLEFKILNMVGDMSDLSPKDTSTFKTLTGGDKWVGAEYKGGKKYEFWNIMKIWYNGNKLHKLENDDDVFYGRWTLIPFLNVFEMFDENTIKNIAESICIDANEIEGIINESIKGLKRLFERNYFRYKLMKNTKHVWRYDAEPLYAFIHDNCKLIEEDGIICSDFKRKYNKFLYSKGVRSISSNALKDQLEKFGVYKERHGTPPDREYYFMGFMWKPEPIEDKWNRDF</sequence>
<dbReference type="SUPFAM" id="SSF56747">
    <property type="entry name" value="Prim-pol domain"/>
    <property type="match status" value="1"/>
</dbReference>
<dbReference type="PANTHER" id="PTHR35372">
    <property type="entry name" value="ATP BINDING PROTEIN-RELATED"/>
    <property type="match status" value="1"/>
</dbReference>
<dbReference type="InterPro" id="IPR006500">
    <property type="entry name" value="Helicase_put_C_phage/plasmid"/>
</dbReference>
<evidence type="ECO:0000259" key="4">
    <source>
        <dbReference type="PROSITE" id="PS51206"/>
    </source>
</evidence>
<evidence type="ECO:0000313" key="5">
    <source>
        <dbReference type="EMBL" id="KKM74706.1"/>
    </source>
</evidence>
<dbReference type="PROSITE" id="PS51206">
    <property type="entry name" value="SF3_HELICASE_1"/>
    <property type="match status" value="1"/>
</dbReference>
<dbReference type="InterPro" id="IPR045455">
    <property type="entry name" value="NrS-1_pol-like_helicase"/>
</dbReference>
<keyword evidence="3" id="KW-0067">ATP-binding</keyword>
<dbReference type="SUPFAM" id="SSF52540">
    <property type="entry name" value="P-loop containing nucleoside triphosphate hydrolases"/>
    <property type="match status" value="1"/>
</dbReference>
<dbReference type="InterPro" id="IPR014015">
    <property type="entry name" value="Helicase_SF3_DNA-vir"/>
</dbReference>
<feature type="non-terminal residue" evidence="5">
    <location>
        <position position="714"/>
    </location>
</feature>